<dbReference type="EMBL" id="JACOMF010000086">
    <property type="protein sequence ID" value="MBC4018854.1"/>
    <property type="molecule type" value="Genomic_DNA"/>
</dbReference>
<name>A0A9X0R326_9PROT</name>
<dbReference type="RefSeq" id="WP_186773594.1">
    <property type="nucleotide sequence ID" value="NZ_JACOMF010000086.1"/>
</dbReference>
<dbReference type="Proteomes" id="UP000600101">
    <property type="component" value="Unassembled WGS sequence"/>
</dbReference>
<evidence type="ECO:0000313" key="3">
    <source>
        <dbReference type="Proteomes" id="UP000600101"/>
    </source>
</evidence>
<feature type="region of interest" description="Disordered" evidence="1">
    <location>
        <begin position="84"/>
        <end position="113"/>
    </location>
</feature>
<evidence type="ECO:0000313" key="2">
    <source>
        <dbReference type="EMBL" id="MBC4018854.1"/>
    </source>
</evidence>
<organism evidence="2 3">
    <name type="scientific">Siccirubricoccus deserti</name>
    <dbReference type="NCBI Taxonomy" id="2013562"/>
    <lineage>
        <taxon>Bacteria</taxon>
        <taxon>Pseudomonadati</taxon>
        <taxon>Pseudomonadota</taxon>
        <taxon>Alphaproteobacteria</taxon>
        <taxon>Acetobacterales</taxon>
        <taxon>Roseomonadaceae</taxon>
        <taxon>Siccirubricoccus</taxon>
    </lineage>
</organism>
<dbReference type="AlphaFoldDB" id="A0A9X0R326"/>
<proteinExistence type="predicted"/>
<keyword evidence="3" id="KW-1185">Reference proteome</keyword>
<protein>
    <submittedName>
        <fullName evidence="2">Uncharacterized protein</fullName>
    </submittedName>
</protein>
<sequence length="113" mass="12302">MDLDGQIRSLLKTFGLILGLGNRGALIRRAEALTEGNPTIRGLVAKLAEVRRQVVARIVALDRDIRRLVRRDPVFKRFMTVPGIRPTGPDEGCRSSGAATGDPATWEERAAGP</sequence>
<accession>A0A9X0R326</accession>
<comment type="caution">
    <text evidence="2">The sequence shown here is derived from an EMBL/GenBank/DDBJ whole genome shotgun (WGS) entry which is preliminary data.</text>
</comment>
<gene>
    <name evidence="2" type="ORF">H7965_26725</name>
</gene>
<reference evidence="2" key="1">
    <citation type="submission" date="2020-08" db="EMBL/GenBank/DDBJ databases">
        <authorList>
            <person name="Hu Y."/>
            <person name="Nguyen S.V."/>
            <person name="Li F."/>
            <person name="Fanning S."/>
        </authorList>
    </citation>
    <scope>NUCLEOTIDE SEQUENCE</scope>
    <source>
        <strain evidence="2">SYSU D8009</strain>
    </source>
</reference>
<evidence type="ECO:0000256" key="1">
    <source>
        <dbReference type="SAM" id="MobiDB-lite"/>
    </source>
</evidence>